<evidence type="ECO:0000313" key="2">
    <source>
        <dbReference type="EMBL" id="TRX01485.1"/>
    </source>
</evidence>
<proteinExistence type="predicted"/>
<evidence type="ECO:0000313" key="4">
    <source>
        <dbReference type="Proteomes" id="UP000318528"/>
    </source>
</evidence>
<gene>
    <name evidence="3" type="ORF">FNW11_08960</name>
    <name evidence="2" type="ORF">FNW12_17030</name>
</gene>
<accession>A0A553BN11</accession>
<organism evidence="3 5">
    <name type="scientific">Flavobacterium gawalongense</name>
    <dbReference type="NCBI Taxonomy" id="2594432"/>
    <lineage>
        <taxon>Bacteria</taxon>
        <taxon>Pseudomonadati</taxon>
        <taxon>Bacteroidota</taxon>
        <taxon>Flavobacteriia</taxon>
        <taxon>Flavobacteriales</taxon>
        <taxon>Flavobacteriaceae</taxon>
        <taxon>Flavobacterium</taxon>
    </lineage>
</organism>
<protein>
    <recommendedName>
        <fullName evidence="6">Alpha/beta hydrolase</fullName>
    </recommendedName>
</protein>
<evidence type="ECO:0000256" key="1">
    <source>
        <dbReference type="SAM" id="SignalP"/>
    </source>
</evidence>
<dbReference type="EMBL" id="VJZN01000049">
    <property type="protein sequence ID" value="TRX01485.1"/>
    <property type="molecule type" value="Genomic_DNA"/>
</dbReference>
<evidence type="ECO:0000313" key="3">
    <source>
        <dbReference type="EMBL" id="TRX09622.1"/>
    </source>
</evidence>
<dbReference type="AlphaFoldDB" id="A0A553BN11"/>
<keyword evidence="4" id="KW-1185">Reference proteome</keyword>
<dbReference type="Proteomes" id="UP000318669">
    <property type="component" value="Unassembled WGS sequence"/>
</dbReference>
<keyword evidence="1" id="KW-0732">Signal</keyword>
<reference evidence="4 5" key="1">
    <citation type="submission" date="2019-07" db="EMBL/GenBank/DDBJ databases">
        <title>Novel species of Flavobacterium.</title>
        <authorList>
            <person name="Liu Q."/>
            <person name="Xin Y.-H."/>
        </authorList>
    </citation>
    <scope>NUCLEOTIDE SEQUENCE [LARGE SCALE GENOMIC DNA]</scope>
    <source>
        <strain evidence="2 4">GSP39</strain>
        <strain evidence="3 5">GSR22</strain>
    </source>
</reference>
<dbReference type="Proteomes" id="UP000318528">
    <property type="component" value="Unassembled WGS sequence"/>
</dbReference>
<dbReference type="EMBL" id="VJZL01000013">
    <property type="protein sequence ID" value="TRX09622.1"/>
    <property type="molecule type" value="Genomic_DNA"/>
</dbReference>
<evidence type="ECO:0000313" key="5">
    <source>
        <dbReference type="Proteomes" id="UP000318669"/>
    </source>
</evidence>
<evidence type="ECO:0008006" key="6">
    <source>
        <dbReference type="Google" id="ProtNLM"/>
    </source>
</evidence>
<name>A0A553BN11_9FLAO</name>
<sequence>MKTKIQLLFLFIALSSYSQSENPYELFGYKGKVLKTPQERMKYMVLIPVEDSTTVVTAIGIEPNRGKYYLFDKSNQIIHTDTIAKEKIARFFSTDPLAKDYPHNSVYAFSENRVIDGIEFEGLEFALTHGTFANRKNKPIFSLDLADYKGGSTWEEIFSQRIALASGWNKKSTYEFTWSGANNAKDRVKAGQMLAHRLMSKDNPYRDAKHATLAGHSHGGNVNKVAKNILEKNGWTVDILNFATPQRKDFQQAKTGNGVNLNFYSKGDAVQWFGAADNYFMNERKNTGPLGARIDPFSYSYEINVKDNVFKWIDNSAGHSYHQDYKPQQQMLEIIEKVFQEHKKL</sequence>
<feature type="chain" id="PRO_5021769096" description="Alpha/beta hydrolase" evidence="1">
    <location>
        <begin position="21"/>
        <end position="345"/>
    </location>
</feature>
<comment type="caution">
    <text evidence="3">The sequence shown here is derived from an EMBL/GenBank/DDBJ whole genome shotgun (WGS) entry which is preliminary data.</text>
</comment>
<feature type="signal peptide" evidence="1">
    <location>
        <begin position="1"/>
        <end position="20"/>
    </location>
</feature>
<dbReference type="RefSeq" id="WP_143388901.1">
    <property type="nucleotide sequence ID" value="NZ_VJZL01000013.1"/>
</dbReference>
<dbReference type="OrthoDB" id="2972467at2"/>